<gene>
    <name evidence="1" type="ORF">Ani05nite_15500</name>
</gene>
<dbReference type="AlphaFoldDB" id="A0A919JF30"/>
<accession>A0A919JF30</accession>
<protein>
    <submittedName>
        <fullName evidence="1">Uncharacterized protein</fullName>
    </submittedName>
</protein>
<comment type="caution">
    <text evidence="1">The sequence shown here is derived from an EMBL/GenBank/DDBJ whole genome shotgun (WGS) entry which is preliminary data.</text>
</comment>
<evidence type="ECO:0000313" key="1">
    <source>
        <dbReference type="EMBL" id="GIE48016.1"/>
    </source>
</evidence>
<organism evidence="1 2">
    <name type="scientific">Actinoplanes nipponensis</name>
    <dbReference type="NCBI Taxonomy" id="135950"/>
    <lineage>
        <taxon>Bacteria</taxon>
        <taxon>Bacillati</taxon>
        <taxon>Actinomycetota</taxon>
        <taxon>Actinomycetes</taxon>
        <taxon>Micromonosporales</taxon>
        <taxon>Micromonosporaceae</taxon>
        <taxon>Actinoplanes</taxon>
    </lineage>
</organism>
<dbReference type="Proteomes" id="UP000647172">
    <property type="component" value="Unassembled WGS sequence"/>
</dbReference>
<dbReference type="EMBL" id="BOMQ01000018">
    <property type="protein sequence ID" value="GIE48016.1"/>
    <property type="molecule type" value="Genomic_DNA"/>
</dbReference>
<name>A0A919JF30_9ACTN</name>
<proteinExistence type="predicted"/>
<sequence length="56" mass="6150">MLFSWDLGALEPEKPRDRIKIAQTGRREVFVLLDFGALGPENPADLIKIRASGLAG</sequence>
<keyword evidence="2" id="KW-1185">Reference proteome</keyword>
<reference evidence="1" key="1">
    <citation type="submission" date="2021-01" db="EMBL/GenBank/DDBJ databases">
        <title>Whole genome shotgun sequence of Actinoplanes nipponensis NBRC 14063.</title>
        <authorList>
            <person name="Komaki H."/>
            <person name="Tamura T."/>
        </authorList>
    </citation>
    <scope>NUCLEOTIDE SEQUENCE</scope>
    <source>
        <strain evidence="1">NBRC 14063</strain>
    </source>
</reference>
<evidence type="ECO:0000313" key="2">
    <source>
        <dbReference type="Proteomes" id="UP000647172"/>
    </source>
</evidence>